<dbReference type="PROSITE" id="PS51318">
    <property type="entry name" value="TAT"/>
    <property type="match status" value="1"/>
</dbReference>
<dbReference type="AlphaFoldDB" id="A0A4Q7NGU2"/>
<dbReference type="PANTHER" id="PTHR11475">
    <property type="entry name" value="OXIDASE/PEROXIDASE"/>
    <property type="match status" value="1"/>
</dbReference>
<dbReference type="PROSITE" id="PS50292">
    <property type="entry name" value="PEROXIDASE_3"/>
    <property type="match status" value="1"/>
</dbReference>
<dbReference type="GO" id="GO:0020037">
    <property type="term" value="F:heme binding"/>
    <property type="evidence" value="ECO:0007669"/>
    <property type="project" value="InterPro"/>
</dbReference>
<dbReference type="SUPFAM" id="SSF48113">
    <property type="entry name" value="Heme-dependent peroxidases"/>
    <property type="match status" value="1"/>
</dbReference>
<dbReference type="Proteomes" id="UP000293638">
    <property type="component" value="Unassembled WGS sequence"/>
</dbReference>
<gene>
    <name evidence="4" type="ORF">EV189_3061</name>
</gene>
<evidence type="ECO:0000313" key="4">
    <source>
        <dbReference type="EMBL" id="RZS82666.1"/>
    </source>
</evidence>
<dbReference type="GO" id="GO:0006979">
    <property type="term" value="P:response to oxidative stress"/>
    <property type="evidence" value="ECO:0007669"/>
    <property type="project" value="InterPro"/>
</dbReference>
<dbReference type="InterPro" id="IPR006311">
    <property type="entry name" value="TAT_signal"/>
</dbReference>
<comment type="caution">
    <text evidence="4">The sequence shown here is derived from an EMBL/GenBank/DDBJ whole genome shotgun (WGS) entry which is preliminary data.</text>
</comment>
<protein>
    <submittedName>
        <fullName evidence="4">Heme peroxidase</fullName>
    </submittedName>
</protein>
<evidence type="ECO:0000256" key="2">
    <source>
        <dbReference type="ARBA" id="ARBA00022525"/>
    </source>
</evidence>
<keyword evidence="4" id="KW-0560">Oxidoreductase</keyword>
<dbReference type="GO" id="GO:0004601">
    <property type="term" value="F:peroxidase activity"/>
    <property type="evidence" value="ECO:0007669"/>
    <property type="project" value="UniProtKB-KW"/>
</dbReference>
<comment type="subcellular location">
    <subcellularLocation>
        <location evidence="1">Secreted</location>
    </subcellularLocation>
</comment>
<dbReference type="RefSeq" id="WP_130493829.1">
    <property type="nucleotide sequence ID" value="NZ_SGXD01000004.1"/>
</dbReference>
<dbReference type="InterPro" id="IPR037120">
    <property type="entry name" value="Haem_peroxidase_sf_animal"/>
</dbReference>
<dbReference type="Pfam" id="PF03098">
    <property type="entry name" value="An_peroxidase"/>
    <property type="match status" value="1"/>
</dbReference>
<dbReference type="OrthoDB" id="105077at2"/>
<accession>A0A4Q7NGU2</accession>
<organism evidence="4 5">
    <name type="scientific">Motilibacter rhizosphaerae</name>
    <dbReference type="NCBI Taxonomy" id="598652"/>
    <lineage>
        <taxon>Bacteria</taxon>
        <taxon>Bacillati</taxon>
        <taxon>Actinomycetota</taxon>
        <taxon>Actinomycetes</taxon>
        <taxon>Motilibacterales</taxon>
        <taxon>Motilibacteraceae</taxon>
        <taxon>Motilibacter</taxon>
    </lineage>
</organism>
<dbReference type="InterPro" id="IPR019791">
    <property type="entry name" value="Haem_peroxidase_animal"/>
</dbReference>
<evidence type="ECO:0000313" key="5">
    <source>
        <dbReference type="Proteomes" id="UP000293638"/>
    </source>
</evidence>
<evidence type="ECO:0000256" key="3">
    <source>
        <dbReference type="ARBA" id="ARBA00023180"/>
    </source>
</evidence>
<reference evidence="4 5" key="1">
    <citation type="submission" date="2019-02" db="EMBL/GenBank/DDBJ databases">
        <title>Genomic Encyclopedia of Type Strains, Phase IV (KMG-IV): sequencing the most valuable type-strain genomes for metagenomic binning, comparative biology and taxonomic classification.</title>
        <authorList>
            <person name="Goeker M."/>
        </authorList>
    </citation>
    <scope>NUCLEOTIDE SEQUENCE [LARGE SCALE GENOMIC DNA]</scope>
    <source>
        <strain evidence="4 5">DSM 45622</strain>
    </source>
</reference>
<dbReference type="Gene3D" id="1.10.640.10">
    <property type="entry name" value="Haem peroxidase domain superfamily, animal type"/>
    <property type="match status" value="1"/>
</dbReference>
<keyword evidence="2" id="KW-0964">Secreted</keyword>
<dbReference type="PANTHER" id="PTHR11475:SF4">
    <property type="entry name" value="CHORION PEROXIDASE"/>
    <property type="match status" value="1"/>
</dbReference>
<keyword evidence="5" id="KW-1185">Reference proteome</keyword>
<keyword evidence="4" id="KW-0575">Peroxidase</keyword>
<sequence length="532" mass="56599">MATTRREFLTRAGLLGAAGAVSGSTVGVPGMVGTAAAAGCPYHAKQPPLSATFGRIFPGLPAFADDSPSLRQALLEIGAPGGMLDAKDDLFGPDGGPVKLITDPALSAVNRNNPTHTAGVTFLGQFIDHDLTFDATSKLGVAADPTVSPNGRTPRLDLDSVYGGGPMMQAELYDKAHPAKLLLESGGLFEDLPRRADSSPVIADFRNDTNLMISGLHAAFAKFHNNAVDTVAGPGTPPIDAFVEARRLTTWHYQWLVLHQFLPLVVGQATVDGVRASCGRSFRPDVQAFVPVEWSGAAFRFGHSMVRPSYRANLAGDGGQPFFGLIFDPRLQVADGEQLTSEPDDLRGGYRAPRRFVGWQTFFDFGGAYTAAVRPNKLIDTVLSTPLFTLPPSAVAHLPGDVGPLALPQRTLLRHLTWSLPSGQRLARRFEVPVLSRGDLADVGGYGHGLDTSTPLWLYILREAQVVNGGRFLGPVGGRIVAEVLIGLLEADPTSYLNVQPDWQPTLGATGGDYTMAQFLTFAGVDPASRGQ</sequence>
<proteinExistence type="predicted"/>
<dbReference type="GO" id="GO:0005576">
    <property type="term" value="C:extracellular region"/>
    <property type="evidence" value="ECO:0007669"/>
    <property type="project" value="UniProtKB-SubCell"/>
</dbReference>
<name>A0A4Q7NGU2_9ACTN</name>
<evidence type="ECO:0000256" key="1">
    <source>
        <dbReference type="ARBA" id="ARBA00004613"/>
    </source>
</evidence>
<dbReference type="EMBL" id="SGXD01000004">
    <property type="protein sequence ID" value="RZS82666.1"/>
    <property type="molecule type" value="Genomic_DNA"/>
</dbReference>
<keyword evidence="3" id="KW-0325">Glycoprotein</keyword>
<dbReference type="InterPro" id="IPR010255">
    <property type="entry name" value="Haem_peroxidase_sf"/>
</dbReference>